<dbReference type="InterPro" id="IPR013783">
    <property type="entry name" value="Ig-like_fold"/>
</dbReference>
<dbReference type="HAMAP" id="MF_03015">
    <property type="entry name" value="Ribosomal_S2_euk"/>
    <property type="match status" value="1"/>
</dbReference>
<feature type="region of interest" description="Disordered" evidence="11">
    <location>
        <begin position="912"/>
        <end position="932"/>
    </location>
</feature>
<evidence type="ECO:0000259" key="15">
    <source>
        <dbReference type="Pfam" id="PF02837"/>
    </source>
</evidence>
<dbReference type="AlphaFoldDB" id="A0A364MVK2"/>
<feature type="domain" description="Glycosyl hydrolases family 2 sugar binding" evidence="15">
    <location>
        <begin position="119"/>
        <end position="188"/>
    </location>
</feature>
<dbReference type="InterPro" id="IPR018130">
    <property type="entry name" value="Ribosomal_uS2_CS"/>
</dbReference>
<dbReference type="GO" id="GO:0000028">
    <property type="term" value="P:ribosomal small subunit assembly"/>
    <property type="evidence" value="ECO:0007669"/>
    <property type="project" value="UniProtKB-UniRule"/>
</dbReference>
<dbReference type="GO" id="GO:0022627">
    <property type="term" value="C:cytosolic small ribosomal subunit"/>
    <property type="evidence" value="ECO:0007669"/>
    <property type="project" value="UniProtKB-UniRule"/>
</dbReference>
<comment type="similarity">
    <text evidence="3">Belongs to the glycosyl hydrolase 2 family.</text>
</comment>
<feature type="domain" description="Glycoside hydrolase family 2 catalytic" evidence="14">
    <location>
        <begin position="362"/>
        <end position="491"/>
    </location>
</feature>
<feature type="chain" id="PRO_5016561310" description="Small ribosomal subunit protein uS2" evidence="12">
    <location>
        <begin position="21"/>
        <end position="997"/>
    </location>
</feature>
<dbReference type="GO" id="GO:0004553">
    <property type="term" value="F:hydrolase activity, hydrolyzing O-glycosyl compounds"/>
    <property type="evidence" value="ECO:0007669"/>
    <property type="project" value="InterPro"/>
</dbReference>
<dbReference type="InterPro" id="IPR051913">
    <property type="entry name" value="GH2_Domain-Containing"/>
</dbReference>
<evidence type="ECO:0000256" key="3">
    <source>
        <dbReference type="ARBA" id="ARBA00007401"/>
    </source>
</evidence>
<keyword evidence="12" id="KW-0732">Signal</keyword>
<dbReference type="InterPro" id="IPR017853">
    <property type="entry name" value="GH"/>
</dbReference>
<evidence type="ECO:0000256" key="5">
    <source>
        <dbReference type="ARBA" id="ARBA00022801"/>
    </source>
</evidence>
<dbReference type="NCBIfam" id="TIGR01012">
    <property type="entry name" value="uS2_euk_arch"/>
    <property type="match status" value="1"/>
</dbReference>
<dbReference type="Pfam" id="PF00703">
    <property type="entry name" value="Glyco_hydro_2"/>
    <property type="match status" value="1"/>
</dbReference>
<dbReference type="Pfam" id="PF00318">
    <property type="entry name" value="Ribosomal_S2"/>
    <property type="match status" value="2"/>
</dbReference>
<feature type="compositionally biased region" description="Basic and acidic residues" evidence="11">
    <location>
        <begin position="912"/>
        <end position="922"/>
    </location>
</feature>
<keyword evidence="8" id="KW-0326">Glycosidase</keyword>
<feature type="region of interest" description="Disordered" evidence="11">
    <location>
        <begin position="973"/>
        <end position="997"/>
    </location>
</feature>
<dbReference type="SUPFAM" id="SSF49785">
    <property type="entry name" value="Galactose-binding domain-like"/>
    <property type="match status" value="1"/>
</dbReference>
<feature type="domain" description="Small ribosomal subunit protein uS2 C-terminal" evidence="16">
    <location>
        <begin position="902"/>
        <end position="997"/>
    </location>
</feature>
<evidence type="ECO:0000259" key="16">
    <source>
        <dbReference type="Pfam" id="PF16122"/>
    </source>
</evidence>
<feature type="domain" description="Glycoside hydrolase family 2 immunoglobulin-like beta-sandwich" evidence="13">
    <location>
        <begin position="232"/>
        <end position="321"/>
    </location>
</feature>
<dbReference type="EMBL" id="QGDH01000143">
    <property type="protein sequence ID" value="RAR04910.1"/>
    <property type="molecule type" value="Genomic_DNA"/>
</dbReference>
<evidence type="ECO:0000256" key="1">
    <source>
        <dbReference type="ARBA" id="ARBA00004496"/>
    </source>
</evidence>
<comment type="subunit">
    <text evidence="9">Component of the small ribosomal subunit. Mature ribosomes consist of a small (40S) and a large (60S) subunit. The 40S subunit contains about 33 different proteins and 1 molecule of RNA (18S). The 60S subunit contains about 49 different proteins and 3 molecules of RNA (25S, 5.8S and 5S). Interacts with RPS21.</text>
</comment>
<dbReference type="PRINTS" id="PR00395">
    <property type="entry name" value="RIBOSOMALS2"/>
</dbReference>
<dbReference type="GO" id="GO:0005975">
    <property type="term" value="P:carbohydrate metabolic process"/>
    <property type="evidence" value="ECO:0007669"/>
    <property type="project" value="InterPro"/>
</dbReference>
<dbReference type="PANTHER" id="PTHR42732:SF2">
    <property type="entry name" value="BETA-MANNOSIDASE"/>
    <property type="match status" value="1"/>
</dbReference>
<evidence type="ECO:0000313" key="17">
    <source>
        <dbReference type="EMBL" id="RAR04910.1"/>
    </source>
</evidence>
<evidence type="ECO:0000256" key="6">
    <source>
        <dbReference type="ARBA" id="ARBA00022980"/>
    </source>
</evidence>
<dbReference type="Gene3D" id="3.40.50.10490">
    <property type="entry name" value="Glucose-6-phosphate isomerase like protein, domain 1"/>
    <property type="match status" value="1"/>
</dbReference>
<dbReference type="Gene3D" id="3.20.20.80">
    <property type="entry name" value="Glycosidases"/>
    <property type="match status" value="1"/>
</dbReference>
<dbReference type="STRING" id="183478.A0A364MVK2"/>
<name>A0A364MVK2_STELY</name>
<dbReference type="Pfam" id="PF16122">
    <property type="entry name" value="40S_SA_C"/>
    <property type="match status" value="1"/>
</dbReference>
<dbReference type="InterPro" id="IPR023591">
    <property type="entry name" value="Ribosomal_uS2_flav_dom_sf"/>
</dbReference>
<proteinExistence type="inferred from homology"/>
<dbReference type="CDD" id="cd01425">
    <property type="entry name" value="RPS2"/>
    <property type="match status" value="1"/>
</dbReference>
<comment type="caution">
    <text evidence="17">The sequence shown here is derived from an EMBL/GenBank/DDBJ whole genome shotgun (WGS) entry which is preliminary data.</text>
</comment>
<dbReference type="Pfam" id="PF02837">
    <property type="entry name" value="Glyco_hydro_2_N"/>
    <property type="match status" value="1"/>
</dbReference>
<dbReference type="Gene3D" id="2.60.120.260">
    <property type="entry name" value="Galactose-binding domain-like"/>
    <property type="match status" value="1"/>
</dbReference>
<dbReference type="SUPFAM" id="SSF51445">
    <property type="entry name" value="(Trans)glycosidases"/>
    <property type="match status" value="1"/>
</dbReference>
<keyword evidence="4 9" id="KW-0963">Cytoplasm</keyword>
<keyword evidence="5 17" id="KW-0378">Hydrolase</keyword>
<dbReference type="Pfam" id="PF02836">
    <property type="entry name" value="Glyco_hydro_2_C"/>
    <property type="match status" value="1"/>
</dbReference>
<comment type="subcellular location">
    <subcellularLocation>
        <location evidence="1 9">Cytoplasm</location>
    </subcellularLocation>
</comment>
<evidence type="ECO:0000256" key="4">
    <source>
        <dbReference type="ARBA" id="ARBA00022490"/>
    </source>
</evidence>
<dbReference type="GO" id="GO:0006412">
    <property type="term" value="P:translation"/>
    <property type="evidence" value="ECO:0007669"/>
    <property type="project" value="UniProtKB-UniRule"/>
</dbReference>
<dbReference type="GO" id="GO:0003735">
    <property type="term" value="F:structural constituent of ribosome"/>
    <property type="evidence" value="ECO:0007669"/>
    <property type="project" value="UniProtKB-UniRule"/>
</dbReference>
<dbReference type="InterPro" id="IPR008979">
    <property type="entry name" value="Galactose-bd-like_sf"/>
</dbReference>
<evidence type="ECO:0000256" key="11">
    <source>
        <dbReference type="SAM" id="MobiDB-lite"/>
    </source>
</evidence>
<evidence type="ECO:0000313" key="18">
    <source>
        <dbReference type="Proteomes" id="UP000249619"/>
    </source>
</evidence>
<comment type="similarity">
    <text evidence="2 9 10">Belongs to the universal ribosomal protein uS2 family.</text>
</comment>
<dbReference type="InterPro" id="IPR036156">
    <property type="entry name" value="Beta-gal/glucu_dom_sf"/>
</dbReference>
<reference evidence="18" key="1">
    <citation type="submission" date="2018-05" db="EMBL/GenBank/DDBJ databases">
        <title>Draft genome sequence of Stemphylium lycopersici strain CIDEFI 213.</title>
        <authorList>
            <person name="Medina R."/>
            <person name="Franco M.E.E."/>
            <person name="Lucentini C.G."/>
            <person name="Saparrat M.C.N."/>
            <person name="Balatti P.A."/>
        </authorList>
    </citation>
    <scope>NUCLEOTIDE SEQUENCE [LARGE SCALE GENOMIC DNA]</scope>
    <source>
        <strain evidence="18">CIDEFI 213</strain>
    </source>
</reference>
<dbReference type="FunFam" id="3.40.50.10490:FF:000010">
    <property type="entry name" value="40S ribosomal protein S0"/>
    <property type="match status" value="1"/>
</dbReference>
<evidence type="ECO:0000256" key="7">
    <source>
        <dbReference type="ARBA" id="ARBA00023274"/>
    </source>
</evidence>
<keyword evidence="18" id="KW-1185">Reference proteome</keyword>
<organism evidence="17 18">
    <name type="scientific">Stemphylium lycopersici</name>
    <name type="common">Tomato gray leaf spot disease fungus</name>
    <name type="synonym">Thyrospora lycopersici</name>
    <dbReference type="NCBI Taxonomy" id="183478"/>
    <lineage>
        <taxon>Eukaryota</taxon>
        <taxon>Fungi</taxon>
        <taxon>Dikarya</taxon>
        <taxon>Ascomycota</taxon>
        <taxon>Pezizomycotina</taxon>
        <taxon>Dothideomycetes</taxon>
        <taxon>Pleosporomycetidae</taxon>
        <taxon>Pleosporales</taxon>
        <taxon>Pleosporineae</taxon>
        <taxon>Pleosporaceae</taxon>
        <taxon>Stemphylium</taxon>
    </lineage>
</organism>
<dbReference type="InterPro" id="IPR032281">
    <property type="entry name" value="Ribosomal_uS2_C"/>
</dbReference>
<dbReference type="PROSITE" id="PS00963">
    <property type="entry name" value="RIBOSOMAL_S2_2"/>
    <property type="match status" value="1"/>
</dbReference>
<accession>A0A364MVK2</accession>
<evidence type="ECO:0000256" key="9">
    <source>
        <dbReference type="HAMAP-Rule" id="MF_03015"/>
    </source>
</evidence>
<gene>
    <name evidence="9" type="primary">RPS0</name>
    <name evidence="17" type="ORF">DDE83_007610</name>
</gene>
<dbReference type="Gene3D" id="2.60.40.10">
    <property type="entry name" value="Immunoglobulins"/>
    <property type="match status" value="1"/>
</dbReference>
<evidence type="ECO:0000259" key="14">
    <source>
        <dbReference type="Pfam" id="PF02836"/>
    </source>
</evidence>
<dbReference type="InterPro" id="IPR006102">
    <property type="entry name" value="Ig-like_GH2"/>
</dbReference>
<protein>
    <recommendedName>
        <fullName evidence="9">Small ribosomal subunit protein uS2</fullName>
    </recommendedName>
</protein>
<dbReference type="InterPro" id="IPR006103">
    <property type="entry name" value="Glyco_hydro_2_cat"/>
</dbReference>
<dbReference type="InterPro" id="IPR027498">
    <property type="entry name" value="Ribosomal_uS2_euk"/>
</dbReference>
<dbReference type="PANTHER" id="PTHR42732">
    <property type="entry name" value="BETA-GALACTOSIDASE"/>
    <property type="match status" value="1"/>
</dbReference>
<dbReference type="InterPro" id="IPR006104">
    <property type="entry name" value="Glyco_hydro_2_N"/>
</dbReference>
<dbReference type="SUPFAM" id="SSF49303">
    <property type="entry name" value="beta-Galactosidase/glucuronidase domain"/>
    <property type="match status" value="1"/>
</dbReference>
<keyword evidence="7 9" id="KW-0687">Ribonucleoprotein</keyword>
<evidence type="ECO:0000259" key="13">
    <source>
        <dbReference type="Pfam" id="PF00703"/>
    </source>
</evidence>
<keyword evidence="6 9" id="KW-0689">Ribosomal protein</keyword>
<evidence type="ECO:0000256" key="10">
    <source>
        <dbReference type="RuleBase" id="RU003631"/>
    </source>
</evidence>
<dbReference type="Proteomes" id="UP000249619">
    <property type="component" value="Unassembled WGS sequence"/>
</dbReference>
<evidence type="ECO:0000256" key="12">
    <source>
        <dbReference type="SAM" id="SignalP"/>
    </source>
</evidence>
<dbReference type="InterPro" id="IPR001865">
    <property type="entry name" value="Ribosomal_uS2"/>
</dbReference>
<dbReference type="SUPFAM" id="SSF52313">
    <property type="entry name" value="Ribosomal protein S2"/>
    <property type="match status" value="1"/>
</dbReference>
<comment type="function">
    <text evidence="9">Required for the assembly and/or stability of the 40S ribosomal subunit. Required for the processing of the 20S rRNA-precursor to mature 18S rRNA in a late step of the maturation of 40S ribosomal subunits.</text>
</comment>
<sequence>MRFSIGIITSVLALTTYASSSNKKTLPRQSNDTDYQVGFTPLKTEWTDTVGTNPWPEYPRPRLQRPNWKNLNGVWRYQNTTNGSEASPPFGQTLEDPVLVPFCLESALSGVTGKGRIWSWYQTSFEIPSSWPSGNNVILNFGAVDYEATIFVNGQNAGFHRGGYFEFSVDVTPYLSLNGINELLVYTYDPTDLDRIQIPIGKQTLTRGGMIWYTPCSGIWQTVWLESTPKEHISKLDLTADMDGNVVVTVHSSTNSTSTSYDITVHELNSNDAKMQATGTSGSPFTFTVDAPELWTPDSPTLYNITIKMGSDTIESYTGFRTISRGVIGGVERPLLNGKFVFPFGTLDQGYWPDGIYTPPSVEAMVYDLKVLKNVGYNMVRKHIKVEPALFYRACDEMGMLVIQDMPSLRPDLPALQGCGGIRLEPGAQAEFDRQLAVMVEQLKSYPSIIAWTIYNEEWGQATSPPWPEYGLTDVVRSIDPTRLVNSVSGWTDHGAGDFDDNHHYSTPQCGTPFWSNQGSGYDSAYDASRIGLQGEFGGIGTQLPENNFEHAWYKDLGRQTAYELTNGTEYWNYRCHDLLVQLREQIDLFACSGGVWTQTTDVEGEVNGMMTYDRKVVRMNETMWRRDIGALYEAAEKRGGGGSMMMVMRDEGMADATDGVSQTGYPGLLEFGAPGEIGGLLAVALGDDLVQRQTVKMAPSNLPAIFNPTQQDIEMLLAAQCHLGSKNLQVHMEPYLWKTRPDGVNVLNIGKTWEKIVLAARIIVAIDNPADVCVISARPYGQRAVLKFASHTGATAIAGRFTPGNFTNYITRSFREPRLIIVTDPRTDAQAIKEASYVNIPVIALCDGDSPTEYVDVAIPTNNKGRHAIGLVWWMLAREVLRLRGTLANRETEWDVMTDLYFYRDPEAEENKDSAGVEEAKVPGADEVGPGAVADGFTSEWEVSGASAGAFTAQAAAAPGTSWDADTADWAASGDAQTGNEGWGAEAAAPATTTQW</sequence>
<evidence type="ECO:0000256" key="8">
    <source>
        <dbReference type="ARBA" id="ARBA00023295"/>
    </source>
</evidence>
<dbReference type="InterPro" id="IPR005707">
    <property type="entry name" value="Ribosomal_uS2_euk/arc"/>
</dbReference>
<evidence type="ECO:0000256" key="2">
    <source>
        <dbReference type="ARBA" id="ARBA00006242"/>
    </source>
</evidence>
<feature type="signal peptide" evidence="12">
    <location>
        <begin position="1"/>
        <end position="20"/>
    </location>
</feature>